<dbReference type="CTD" id="353299"/>
<keyword evidence="2" id="KW-1185">Reference proteome</keyword>
<dbReference type="KEGG" id="pmrn:116945073"/>
<accession>A0AAJ7TDQ5</accession>
<gene>
    <name evidence="3" type="primary">LOC116945073</name>
</gene>
<dbReference type="PANTHER" id="PTHR47079">
    <property type="entry name" value="REGULATOR OF G-PROTEIN SIGNALING PROTEIN-LIKE"/>
    <property type="match status" value="1"/>
</dbReference>
<reference evidence="3" key="1">
    <citation type="submission" date="2025-08" db="UniProtKB">
        <authorList>
            <consortium name="RefSeq"/>
        </authorList>
    </citation>
    <scope>IDENTIFICATION</scope>
    <source>
        <tissue evidence="3">Sperm</tissue>
    </source>
</reference>
<dbReference type="RefSeq" id="XP_032815070.1">
    <property type="nucleotide sequence ID" value="XM_032959179.1"/>
</dbReference>
<sequence>MGGRPPETGALRSALACDHFAGGPLLAFLEARGHGEPPRLLFWQEVEGFARLATRDPGKDPSLHELLSQAAERVWRSGLACGVTLTRGQVGVASPPPPAASPRTLGPALAGEPSVVPLPQRLLSSLLGATPGAAVSLRLAEAQRRVGQELGPALAEFVDRDIALFVKTAAKVKCDPCTPREVTEAADPSPEDEWQRRASEAEGLAWIFSGPVSEEPEVGSWEGDPWHRTGRAEGAAELPREGDDGGWPWSFEETVRRCPSLAVRMLSDNFQLRYSKWTATEEDASGTASASPSRMQLARRLLPRVLQYRGRILRRPLAPPQSLREALGDAGHEPFVALLARGHGADAAVGFWREAERLRLARGLREVRATTAFVHARYFHRGLDPAALLQCKAPIMLEIQAAQVVTPAMIVTAQIHVYRVMEETWFKIYLDSFPDRPSTAVQPGAIPKKARKN</sequence>
<protein>
    <submittedName>
        <fullName evidence="3">Uncharacterized protein LOC116945073</fullName>
    </submittedName>
</protein>
<dbReference type="InterPro" id="IPR036305">
    <property type="entry name" value="RGS_sf"/>
</dbReference>
<dbReference type="InterPro" id="IPR053282">
    <property type="entry name" value="RGS_domain-containing"/>
</dbReference>
<dbReference type="Proteomes" id="UP001318040">
    <property type="component" value="Chromosome 22"/>
</dbReference>
<organism evidence="2 3">
    <name type="scientific">Petromyzon marinus</name>
    <name type="common">Sea lamprey</name>
    <dbReference type="NCBI Taxonomy" id="7757"/>
    <lineage>
        <taxon>Eukaryota</taxon>
        <taxon>Metazoa</taxon>
        <taxon>Chordata</taxon>
        <taxon>Craniata</taxon>
        <taxon>Vertebrata</taxon>
        <taxon>Cyclostomata</taxon>
        <taxon>Hyperoartia</taxon>
        <taxon>Petromyzontiformes</taxon>
        <taxon>Petromyzontidae</taxon>
        <taxon>Petromyzon</taxon>
    </lineage>
</organism>
<evidence type="ECO:0000313" key="2">
    <source>
        <dbReference type="Proteomes" id="UP001318040"/>
    </source>
</evidence>
<evidence type="ECO:0000313" key="3">
    <source>
        <dbReference type="RefSeq" id="XP_032815070.1"/>
    </source>
</evidence>
<proteinExistence type="predicted"/>
<dbReference type="AlphaFoldDB" id="A0AAJ7TDQ5"/>
<feature type="region of interest" description="Disordered" evidence="1">
    <location>
        <begin position="213"/>
        <end position="245"/>
    </location>
</feature>
<evidence type="ECO:0000256" key="1">
    <source>
        <dbReference type="SAM" id="MobiDB-lite"/>
    </source>
</evidence>
<name>A0AAJ7TDQ5_PETMA</name>
<dbReference type="SUPFAM" id="SSF48097">
    <property type="entry name" value="Regulator of G-protein signaling, RGS"/>
    <property type="match status" value="1"/>
</dbReference>
<dbReference type="PANTHER" id="PTHR47079:SF1">
    <property type="entry name" value="REGULATOR OF G-PROTEIN SIGNALING PROTEIN-LIKE"/>
    <property type="match status" value="1"/>
</dbReference>